<evidence type="ECO:0000313" key="2">
    <source>
        <dbReference type="Proteomes" id="UP000051783"/>
    </source>
</evidence>
<proteinExistence type="predicted"/>
<dbReference type="AlphaFoldDB" id="A0A0R2MKN5"/>
<accession>A0A0R2MKN5</accession>
<reference evidence="1 2" key="1">
    <citation type="journal article" date="2015" name="Genome Announc.">
        <title>Expanding the biotechnology potential of lactobacilli through comparative genomics of 213 strains and associated genera.</title>
        <authorList>
            <person name="Sun Z."/>
            <person name="Harris H.M."/>
            <person name="McCann A."/>
            <person name="Guo C."/>
            <person name="Argimon S."/>
            <person name="Zhang W."/>
            <person name="Yang X."/>
            <person name="Jeffery I.B."/>
            <person name="Cooney J.C."/>
            <person name="Kagawa T.F."/>
            <person name="Liu W."/>
            <person name="Song Y."/>
            <person name="Salvetti E."/>
            <person name="Wrobel A."/>
            <person name="Rasinkangas P."/>
            <person name="Parkhill J."/>
            <person name="Rea M.C."/>
            <person name="O'Sullivan O."/>
            <person name="Ritari J."/>
            <person name="Douillard F.P."/>
            <person name="Paul Ross R."/>
            <person name="Yang R."/>
            <person name="Briner A.E."/>
            <person name="Felis G.E."/>
            <person name="de Vos W.M."/>
            <person name="Barrangou R."/>
            <person name="Klaenhammer T.R."/>
            <person name="Caufield P.W."/>
            <person name="Cui Y."/>
            <person name="Zhang H."/>
            <person name="O'Toole P.W."/>
        </authorList>
    </citation>
    <scope>NUCLEOTIDE SEQUENCE [LARGE SCALE GENOMIC DNA]</scope>
    <source>
        <strain evidence="1 2">LMG 26013</strain>
    </source>
</reference>
<protein>
    <recommendedName>
        <fullName evidence="3">Helix-turn-helix type 11 domain-containing protein</fullName>
    </recommendedName>
</protein>
<organism evidence="1 2">
    <name type="scientific">Lactiplantibacillus xiangfangensis</name>
    <dbReference type="NCBI Taxonomy" id="942150"/>
    <lineage>
        <taxon>Bacteria</taxon>
        <taxon>Bacillati</taxon>
        <taxon>Bacillota</taxon>
        <taxon>Bacilli</taxon>
        <taxon>Lactobacillales</taxon>
        <taxon>Lactobacillaceae</taxon>
        <taxon>Lactiplantibacillus</taxon>
    </lineage>
</organism>
<dbReference type="EMBL" id="JQCL01000019">
    <property type="protein sequence ID" value="KRO14229.1"/>
    <property type="molecule type" value="Genomic_DNA"/>
</dbReference>
<keyword evidence="2" id="KW-1185">Reference proteome</keyword>
<evidence type="ECO:0008006" key="3">
    <source>
        <dbReference type="Google" id="ProtNLM"/>
    </source>
</evidence>
<dbReference type="PATRIC" id="fig|942150.3.peg.1777"/>
<dbReference type="Proteomes" id="UP000051783">
    <property type="component" value="Unassembled WGS sequence"/>
</dbReference>
<comment type="caution">
    <text evidence="1">The sequence shown here is derived from an EMBL/GenBank/DDBJ whole genome shotgun (WGS) entry which is preliminary data.</text>
</comment>
<sequence length="179" mass="20833">MRELTELTDEHIIKVAARAGALAFRDYQLKIKKSNYEKKCRNIKLILENYHYLEKHVNVDLPELNAKDQETVAVIPKWELSVYAMLGFKARSKLMIEYINLVLKAYKEDCSYSTDEAVKRRYLVIKSLYLNNPTINRERCAELFHVNHRTIDRDVTASLQDLSVLLFGADAINDMSMMS</sequence>
<name>A0A0R2MKN5_9LACO</name>
<gene>
    <name evidence="1" type="ORF">IV64_GL001713</name>
</gene>
<evidence type="ECO:0000313" key="1">
    <source>
        <dbReference type="EMBL" id="KRO14229.1"/>
    </source>
</evidence>